<evidence type="ECO:0000256" key="3">
    <source>
        <dbReference type="PROSITE-ProRule" id="PRU00023"/>
    </source>
</evidence>
<dbReference type="Proteomes" id="UP001205105">
    <property type="component" value="Unassembled WGS sequence"/>
</dbReference>
<proteinExistence type="predicted"/>
<evidence type="ECO:0000256" key="4">
    <source>
        <dbReference type="SAM" id="MobiDB-lite"/>
    </source>
</evidence>
<evidence type="ECO:0000256" key="1">
    <source>
        <dbReference type="ARBA" id="ARBA00022737"/>
    </source>
</evidence>
<dbReference type="SMART" id="SM00248">
    <property type="entry name" value="ANK"/>
    <property type="match status" value="3"/>
</dbReference>
<feature type="compositionally biased region" description="Basic and acidic residues" evidence="4">
    <location>
        <begin position="50"/>
        <end position="60"/>
    </location>
</feature>
<keyword evidence="6" id="KW-1185">Reference proteome</keyword>
<evidence type="ECO:0000313" key="6">
    <source>
        <dbReference type="Proteomes" id="UP001205105"/>
    </source>
</evidence>
<dbReference type="PROSITE" id="PS50088">
    <property type="entry name" value="ANK_REPEAT"/>
    <property type="match status" value="2"/>
</dbReference>
<evidence type="ECO:0000313" key="5">
    <source>
        <dbReference type="EMBL" id="KAI7840784.1"/>
    </source>
</evidence>
<comment type="caution">
    <text evidence="5">The sequence shown here is derived from an EMBL/GenBank/DDBJ whole genome shotgun (WGS) entry which is preliminary data.</text>
</comment>
<name>A0AAD5H1M7_9CHLO</name>
<feature type="repeat" description="ANK" evidence="3">
    <location>
        <begin position="146"/>
        <end position="189"/>
    </location>
</feature>
<sequence length="283" mass="30405">MLALSCAARPVCHARLPAPQRRSLDRPAPRRATRPPLPPPRAASPASGSEAKDPSEEDRNNPYLEWQDIMARLAQWHRIKPKKVIAAAQKNPAVVNLEDDSGWTALHFAAVFGKEETVQGLLEAGADPNWETEEFEEHGTWRGFLPGSTPLHCAADGFIPDAPESGLVDKAKVLKLLLAAGADATAADDAGWTPLHSVALQVRNNNWQWWNGSGGKQLLADMMSALIAAGASLDAADEQGLTPRRLLLQYAVQTMGAAAAAQLTGVPQAELEKLAPGKDFPSW</sequence>
<keyword evidence="2 3" id="KW-0040">ANK repeat</keyword>
<dbReference type="PANTHER" id="PTHR24134:SF9">
    <property type="entry name" value="ANKYRIN REPEAT AND SOCS BOX PROTEIN 8"/>
    <property type="match status" value="1"/>
</dbReference>
<dbReference type="PRINTS" id="PR01415">
    <property type="entry name" value="ANKYRIN"/>
</dbReference>
<dbReference type="SUPFAM" id="SSF48403">
    <property type="entry name" value="Ankyrin repeat"/>
    <property type="match status" value="1"/>
</dbReference>
<accession>A0AAD5H1M7</accession>
<dbReference type="InterPro" id="IPR002110">
    <property type="entry name" value="Ankyrin_rpt"/>
</dbReference>
<dbReference type="Gene3D" id="1.25.40.20">
    <property type="entry name" value="Ankyrin repeat-containing domain"/>
    <property type="match status" value="1"/>
</dbReference>
<feature type="repeat" description="ANK" evidence="3">
    <location>
        <begin position="101"/>
        <end position="133"/>
    </location>
</feature>
<evidence type="ECO:0000256" key="2">
    <source>
        <dbReference type="ARBA" id="ARBA00023043"/>
    </source>
</evidence>
<dbReference type="InterPro" id="IPR036770">
    <property type="entry name" value="Ankyrin_rpt-contain_sf"/>
</dbReference>
<organism evidence="5 6">
    <name type="scientific">Chlorella ohadii</name>
    <dbReference type="NCBI Taxonomy" id="2649997"/>
    <lineage>
        <taxon>Eukaryota</taxon>
        <taxon>Viridiplantae</taxon>
        <taxon>Chlorophyta</taxon>
        <taxon>core chlorophytes</taxon>
        <taxon>Trebouxiophyceae</taxon>
        <taxon>Chlorellales</taxon>
        <taxon>Chlorellaceae</taxon>
        <taxon>Chlorella clade</taxon>
        <taxon>Chlorella</taxon>
    </lineage>
</organism>
<dbReference type="Pfam" id="PF12796">
    <property type="entry name" value="Ank_2"/>
    <property type="match status" value="1"/>
</dbReference>
<feature type="region of interest" description="Disordered" evidence="4">
    <location>
        <begin position="15"/>
        <end position="60"/>
    </location>
</feature>
<dbReference type="EMBL" id="JADXDR010000074">
    <property type="protein sequence ID" value="KAI7840784.1"/>
    <property type="molecule type" value="Genomic_DNA"/>
</dbReference>
<reference evidence="5" key="1">
    <citation type="submission" date="2020-11" db="EMBL/GenBank/DDBJ databases">
        <title>Chlorella ohadii genome sequencing and assembly.</title>
        <authorList>
            <person name="Murik O."/>
            <person name="Treves H."/>
            <person name="Kedem I."/>
            <person name="Shotland Y."/>
            <person name="Kaplan A."/>
        </authorList>
    </citation>
    <scope>NUCLEOTIDE SEQUENCE</scope>
    <source>
        <strain evidence="5">1</strain>
    </source>
</reference>
<protein>
    <submittedName>
        <fullName evidence="5">Uncharacterized protein</fullName>
    </submittedName>
</protein>
<keyword evidence="1" id="KW-0677">Repeat</keyword>
<dbReference type="PANTHER" id="PTHR24134">
    <property type="entry name" value="ANKYRIN REPEAT-CONTAINING PROTEIN DDB_G0279043"/>
    <property type="match status" value="1"/>
</dbReference>
<gene>
    <name evidence="5" type="ORF">COHA_005522</name>
</gene>
<dbReference type="AlphaFoldDB" id="A0AAD5H1M7"/>
<dbReference type="PROSITE" id="PS50297">
    <property type="entry name" value="ANK_REP_REGION"/>
    <property type="match status" value="1"/>
</dbReference>